<reference evidence="1" key="1">
    <citation type="submission" date="2023-05" db="EMBL/GenBank/DDBJ databases">
        <authorList>
            <consortium name="ELIXIR-Norway"/>
        </authorList>
    </citation>
    <scope>NUCLEOTIDE SEQUENCE</scope>
</reference>
<evidence type="ECO:0000313" key="2">
    <source>
        <dbReference type="Proteomes" id="UP001162501"/>
    </source>
</evidence>
<evidence type="ECO:0000313" key="1">
    <source>
        <dbReference type="EMBL" id="CAN0089086.1"/>
    </source>
</evidence>
<reference evidence="1" key="2">
    <citation type="submission" date="2025-03" db="EMBL/GenBank/DDBJ databases">
        <authorList>
            <consortium name="ELIXIR-Norway"/>
            <consortium name="Elixir Norway"/>
        </authorList>
    </citation>
    <scope>NUCLEOTIDE SEQUENCE</scope>
</reference>
<dbReference type="Proteomes" id="UP001162501">
    <property type="component" value="Chromosome 21"/>
</dbReference>
<sequence>MSREGSCGGRKKWSDFGFILKNTANILAVSGTVTWEETQRHPPLFRSVTASAASQTSAALRSSGPPEGKVSRWPCPLHAPAQSLHSDTAQPPPRPSSIRKPDETPFQQLRLQASSLEMSLQCGLITVSKLIVLTSGFTGERARPLAGADAARARGAAHSGWREYTDGMKEHQSWCARCLASNRNTVVGVKVLDVLLPLSPLSRV</sequence>
<organism evidence="1 2">
    <name type="scientific">Rangifer tarandus platyrhynchus</name>
    <name type="common">Svalbard reindeer</name>
    <dbReference type="NCBI Taxonomy" id="3082113"/>
    <lineage>
        <taxon>Eukaryota</taxon>
        <taxon>Metazoa</taxon>
        <taxon>Chordata</taxon>
        <taxon>Craniata</taxon>
        <taxon>Vertebrata</taxon>
        <taxon>Euteleostomi</taxon>
        <taxon>Mammalia</taxon>
        <taxon>Eutheria</taxon>
        <taxon>Laurasiatheria</taxon>
        <taxon>Artiodactyla</taxon>
        <taxon>Ruminantia</taxon>
        <taxon>Pecora</taxon>
        <taxon>Cervidae</taxon>
        <taxon>Odocoileinae</taxon>
        <taxon>Rangifer</taxon>
    </lineage>
</organism>
<dbReference type="EMBL" id="OX596105">
    <property type="protein sequence ID" value="CAN0089086.1"/>
    <property type="molecule type" value="Genomic_DNA"/>
</dbReference>
<accession>A0AC59YYN4</accession>
<name>A0AC59YYN4_RANTA</name>
<protein>
    <submittedName>
        <fullName evidence="1">Uncharacterized protein</fullName>
    </submittedName>
</protein>
<gene>
    <name evidence="1" type="ORF">MRATA1EN22A_LOCUS11864</name>
</gene>
<proteinExistence type="predicted"/>